<protein>
    <recommendedName>
        <fullName evidence="1">Piwi domain-containing protein</fullName>
    </recommendedName>
</protein>
<dbReference type="SUPFAM" id="SSF53098">
    <property type="entry name" value="Ribonuclease H-like"/>
    <property type="match status" value="1"/>
</dbReference>
<dbReference type="GO" id="GO:0003676">
    <property type="term" value="F:nucleic acid binding"/>
    <property type="evidence" value="ECO:0007669"/>
    <property type="project" value="InterPro"/>
</dbReference>
<dbReference type="PANTHER" id="PTHR22891">
    <property type="entry name" value="EUKARYOTIC TRANSLATION INITIATION FACTOR 2C"/>
    <property type="match status" value="1"/>
</dbReference>
<dbReference type="InterPro" id="IPR012337">
    <property type="entry name" value="RNaseH-like_sf"/>
</dbReference>
<feature type="domain" description="Piwi" evidence="1">
    <location>
        <begin position="1"/>
        <end position="184"/>
    </location>
</feature>
<dbReference type="Proteomes" id="UP000270094">
    <property type="component" value="Unassembled WGS sequence"/>
</dbReference>
<keyword evidence="3" id="KW-1185">Reference proteome</keyword>
<evidence type="ECO:0000259" key="1">
    <source>
        <dbReference type="PROSITE" id="PS50822"/>
    </source>
</evidence>
<sequence>MFSKKLHHSKVWPRHIVIFRDGVSDSEMLRTAFIELKWIRESWTKMTELDAKELDLDVTYTYIVIQKRHITRFYKPSKKENGENMRSCDRFRYVNVESGTIVDNVVVSPQLFDFYLASQIGAIGTTRPAHYTVVVDEWMLSADQIYEMCYQHCFLYARCRIPVSLPCPVYYAHLVCEKAKEVYKTLCSHILRSKDCQQQAPQLVKSLPLMS</sequence>
<accession>A0A3P7IEA3</accession>
<dbReference type="AlphaFoldDB" id="A0A3P7IEA3"/>
<gene>
    <name evidence="2" type="ORF">SVUK_LOCUS1231</name>
</gene>
<dbReference type="PROSITE" id="PS50822">
    <property type="entry name" value="PIWI"/>
    <property type="match status" value="1"/>
</dbReference>
<dbReference type="EMBL" id="UYYB01002366">
    <property type="protein sequence ID" value="VDM66233.1"/>
    <property type="molecule type" value="Genomic_DNA"/>
</dbReference>
<evidence type="ECO:0000313" key="2">
    <source>
        <dbReference type="EMBL" id="VDM66233.1"/>
    </source>
</evidence>
<evidence type="ECO:0000313" key="3">
    <source>
        <dbReference type="Proteomes" id="UP000270094"/>
    </source>
</evidence>
<organism evidence="2 3">
    <name type="scientific">Strongylus vulgaris</name>
    <name type="common">Blood worm</name>
    <dbReference type="NCBI Taxonomy" id="40348"/>
    <lineage>
        <taxon>Eukaryota</taxon>
        <taxon>Metazoa</taxon>
        <taxon>Ecdysozoa</taxon>
        <taxon>Nematoda</taxon>
        <taxon>Chromadorea</taxon>
        <taxon>Rhabditida</taxon>
        <taxon>Rhabditina</taxon>
        <taxon>Rhabditomorpha</taxon>
        <taxon>Strongyloidea</taxon>
        <taxon>Strongylidae</taxon>
        <taxon>Strongylus</taxon>
    </lineage>
</organism>
<proteinExistence type="predicted"/>
<dbReference type="SMART" id="SM00950">
    <property type="entry name" value="Piwi"/>
    <property type="match status" value="1"/>
</dbReference>
<dbReference type="InterPro" id="IPR003165">
    <property type="entry name" value="Piwi"/>
</dbReference>
<dbReference type="InterPro" id="IPR036397">
    <property type="entry name" value="RNaseH_sf"/>
</dbReference>
<dbReference type="Pfam" id="PF02171">
    <property type="entry name" value="Piwi"/>
    <property type="match status" value="1"/>
</dbReference>
<dbReference type="Gene3D" id="3.30.420.10">
    <property type="entry name" value="Ribonuclease H-like superfamily/Ribonuclease H"/>
    <property type="match status" value="1"/>
</dbReference>
<name>A0A3P7IEA3_STRVU</name>
<dbReference type="OrthoDB" id="10252740at2759"/>
<reference evidence="2 3" key="1">
    <citation type="submission" date="2018-11" db="EMBL/GenBank/DDBJ databases">
        <authorList>
            <consortium name="Pathogen Informatics"/>
        </authorList>
    </citation>
    <scope>NUCLEOTIDE SEQUENCE [LARGE SCALE GENOMIC DNA]</scope>
</reference>